<dbReference type="EMBL" id="CM045765">
    <property type="protein sequence ID" value="KAI8001427.1"/>
    <property type="molecule type" value="Genomic_DNA"/>
</dbReference>
<sequence length="151" mass="17531">MLRSEFCDVSMSSPTVADDLHMKLLYLENRVAFAKLFFPTEAKLAMDIAHAETSEFASHLNETPLMQKKRLLPRMQTLSKAVEMGRRYFPHCSEVLDKFMEDDLPDSFYLEKGTPEEQLIKRKRFVELKEDVQKAFNKDKAELHRSGLSSL</sequence>
<evidence type="ECO:0000313" key="2">
    <source>
        <dbReference type="Proteomes" id="UP001060215"/>
    </source>
</evidence>
<reference evidence="1 2" key="1">
    <citation type="journal article" date="2022" name="Plant J.">
        <title>Chromosome-level genome of Camellia lanceoleosa provides a valuable resource for understanding genome evolution and self-incompatibility.</title>
        <authorList>
            <person name="Gong W."/>
            <person name="Xiao S."/>
            <person name="Wang L."/>
            <person name="Liao Z."/>
            <person name="Chang Y."/>
            <person name="Mo W."/>
            <person name="Hu G."/>
            <person name="Li W."/>
            <person name="Zhao G."/>
            <person name="Zhu H."/>
            <person name="Hu X."/>
            <person name="Ji K."/>
            <person name="Xiang X."/>
            <person name="Song Q."/>
            <person name="Yuan D."/>
            <person name="Jin S."/>
            <person name="Zhang L."/>
        </authorList>
    </citation>
    <scope>NUCLEOTIDE SEQUENCE [LARGE SCALE GENOMIC DNA]</scope>
    <source>
        <strain evidence="1">SQ_2022a</strain>
    </source>
</reference>
<organism evidence="1 2">
    <name type="scientific">Camellia lanceoleosa</name>
    <dbReference type="NCBI Taxonomy" id="1840588"/>
    <lineage>
        <taxon>Eukaryota</taxon>
        <taxon>Viridiplantae</taxon>
        <taxon>Streptophyta</taxon>
        <taxon>Embryophyta</taxon>
        <taxon>Tracheophyta</taxon>
        <taxon>Spermatophyta</taxon>
        <taxon>Magnoliopsida</taxon>
        <taxon>eudicotyledons</taxon>
        <taxon>Gunneridae</taxon>
        <taxon>Pentapetalae</taxon>
        <taxon>asterids</taxon>
        <taxon>Ericales</taxon>
        <taxon>Theaceae</taxon>
        <taxon>Camellia</taxon>
    </lineage>
</organism>
<dbReference type="Proteomes" id="UP001060215">
    <property type="component" value="Chromosome 8"/>
</dbReference>
<evidence type="ECO:0000313" key="1">
    <source>
        <dbReference type="EMBL" id="KAI8001427.1"/>
    </source>
</evidence>
<proteinExistence type="predicted"/>
<name>A0ACC0GJR8_9ERIC</name>
<protein>
    <submittedName>
        <fullName evidence="1">BTB/POZ domain and ankyrin repeat-containing protein NPR1</fullName>
    </submittedName>
</protein>
<keyword evidence="2" id="KW-1185">Reference proteome</keyword>
<gene>
    <name evidence="1" type="ORF">LOK49_LG09G02604</name>
</gene>
<accession>A0ACC0GJR8</accession>
<comment type="caution">
    <text evidence="1">The sequence shown here is derived from an EMBL/GenBank/DDBJ whole genome shotgun (WGS) entry which is preliminary data.</text>
</comment>